<dbReference type="EMBL" id="JAINDJ010000002">
    <property type="protein sequence ID" value="KAG9457565.1"/>
    <property type="molecule type" value="Genomic_DNA"/>
</dbReference>
<feature type="signal peptide" evidence="4">
    <location>
        <begin position="1"/>
        <end position="26"/>
    </location>
</feature>
<evidence type="ECO:0000256" key="1">
    <source>
        <dbReference type="ARBA" id="ARBA00022729"/>
    </source>
</evidence>
<dbReference type="InterPro" id="IPR006501">
    <property type="entry name" value="Pectinesterase_inhib_dom"/>
</dbReference>
<accession>A0AAV7F8Q8</accession>
<dbReference type="Gene3D" id="1.20.140.40">
    <property type="entry name" value="Invertase/pectin methylesterase inhibitor family protein"/>
    <property type="match status" value="1"/>
</dbReference>
<gene>
    <name evidence="6" type="ORF">H6P81_002073</name>
</gene>
<dbReference type="InterPro" id="IPR052421">
    <property type="entry name" value="PCW_Enzyme_Inhibitor"/>
</dbReference>
<proteinExistence type="inferred from homology"/>
<dbReference type="InterPro" id="IPR035513">
    <property type="entry name" value="Invertase/methylesterase_inhib"/>
</dbReference>
<dbReference type="Pfam" id="PF04043">
    <property type="entry name" value="PMEI"/>
    <property type="match status" value="1"/>
</dbReference>
<evidence type="ECO:0000313" key="7">
    <source>
        <dbReference type="Proteomes" id="UP000825729"/>
    </source>
</evidence>
<evidence type="ECO:0000313" key="6">
    <source>
        <dbReference type="EMBL" id="KAG9457565.1"/>
    </source>
</evidence>
<sequence>MSSLLPRRLALWFLLLLQLSPLFVSCEEEKHCQPGPGEDSVKDVCRDIPNYDLCFSTLMADSQASRSCAVDMAPTVVIMLLKNVTSTRKHSLRLIHETENQTERKCLYVCNKLYKQVIRDLKAGVKAARVYEADAAFEAVTHTSRNANECENVFKTRRIASPLTPWNRNILELSGIADHIVRGAMV</sequence>
<feature type="domain" description="Pectinesterase inhibitor" evidence="5">
    <location>
        <begin position="36"/>
        <end position="180"/>
    </location>
</feature>
<dbReference type="PANTHER" id="PTHR36710:SF18">
    <property type="entry name" value="PECTINESTERASE INHIBITOR 5-RELATED"/>
    <property type="match status" value="1"/>
</dbReference>
<dbReference type="SUPFAM" id="SSF101148">
    <property type="entry name" value="Plant invertase/pectin methylesterase inhibitor"/>
    <property type="match status" value="1"/>
</dbReference>
<feature type="chain" id="PRO_5043328037" description="Pectinesterase inhibitor domain-containing protein" evidence="4">
    <location>
        <begin position="27"/>
        <end position="186"/>
    </location>
</feature>
<comment type="similarity">
    <text evidence="3">Belongs to the PMEI family.</text>
</comment>
<keyword evidence="1 4" id="KW-0732">Signal</keyword>
<evidence type="ECO:0000259" key="5">
    <source>
        <dbReference type="SMART" id="SM00856"/>
    </source>
</evidence>
<dbReference type="PROSITE" id="PS51257">
    <property type="entry name" value="PROKAR_LIPOPROTEIN"/>
    <property type="match status" value="1"/>
</dbReference>
<name>A0AAV7F8Q8_ARIFI</name>
<dbReference type="NCBIfam" id="TIGR01614">
    <property type="entry name" value="PME_inhib"/>
    <property type="match status" value="1"/>
</dbReference>
<dbReference type="GO" id="GO:0004857">
    <property type="term" value="F:enzyme inhibitor activity"/>
    <property type="evidence" value="ECO:0007669"/>
    <property type="project" value="InterPro"/>
</dbReference>
<dbReference type="PANTHER" id="PTHR36710">
    <property type="entry name" value="PECTINESTERASE INHIBITOR-LIKE"/>
    <property type="match status" value="1"/>
</dbReference>
<evidence type="ECO:0000256" key="4">
    <source>
        <dbReference type="SAM" id="SignalP"/>
    </source>
</evidence>
<keyword evidence="7" id="KW-1185">Reference proteome</keyword>
<evidence type="ECO:0000256" key="2">
    <source>
        <dbReference type="ARBA" id="ARBA00023157"/>
    </source>
</evidence>
<dbReference type="SMART" id="SM00856">
    <property type="entry name" value="PMEI"/>
    <property type="match status" value="1"/>
</dbReference>
<keyword evidence="2" id="KW-1015">Disulfide bond</keyword>
<organism evidence="6 7">
    <name type="scientific">Aristolochia fimbriata</name>
    <name type="common">White veined hardy Dutchman's pipe vine</name>
    <dbReference type="NCBI Taxonomy" id="158543"/>
    <lineage>
        <taxon>Eukaryota</taxon>
        <taxon>Viridiplantae</taxon>
        <taxon>Streptophyta</taxon>
        <taxon>Embryophyta</taxon>
        <taxon>Tracheophyta</taxon>
        <taxon>Spermatophyta</taxon>
        <taxon>Magnoliopsida</taxon>
        <taxon>Magnoliidae</taxon>
        <taxon>Piperales</taxon>
        <taxon>Aristolochiaceae</taxon>
        <taxon>Aristolochia</taxon>
    </lineage>
</organism>
<protein>
    <recommendedName>
        <fullName evidence="5">Pectinesterase inhibitor domain-containing protein</fullName>
    </recommendedName>
</protein>
<evidence type="ECO:0000256" key="3">
    <source>
        <dbReference type="ARBA" id="ARBA00038471"/>
    </source>
</evidence>
<dbReference type="Proteomes" id="UP000825729">
    <property type="component" value="Unassembled WGS sequence"/>
</dbReference>
<reference evidence="6 7" key="1">
    <citation type="submission" date="2021-07" db="EMBL/GenBank/DDBJ databases">
        <title>The Aristolochia fimbriata genome: insights into angiosperm evolution, floral development and chemical biosynthesis.</title>
        <authorList>
            <person name="Jiao Y."/>
        </authorList>
    </citation>
    <scope>NUCLEOTIDE SEQUENCE [LARGE SCALE GENOMIC DNA]</scope>
    <source>
        <strain evidence="6">IBCAS-2021</strain>
        <tissue evidence="6">Leaf</tissue>
    </source>
</reference>
<dbReference type="AlphaFoldDB" id="A0AAV7F8Q8"/>
<comment type="caution">
    <text evidence="6">The sequence shown here is derived from an EMBL/GenBank/DDBJ whole genome shotgun (WGS) entry which is preliminary data.</text>
</comment>